<dbReference type="SUPFAM" id="SSF55874">
    <property type="entry name" value="ATPase domain of HSP90 chaperone/DNA topoisomerase II/histidine kinase"/>
    <property type="match status" value="1"/>
</dbReference>
<keyword evidence="4" id="KW-1185">Reference proteome</keyword>
<comment type="caution">
    <text evidence="3">The sequence shown here is derived from an EMBL/GenBank/DDBJ whole genome shotgun (WGS) entry which is preliminary data.</text>
</comment>
<organism evidence="3 4">
    <name type="scientific">Streptomyces cacaoi</name>
    <dbReference type="NCBI Taxonomy" id="1898"/>
    <lineage>
        <taxon>Bacteria</taxon>
        <taxon>Bacillati</taxon>
        <taxon>Actinomycetota</taxon>
        <taxon>Actinomycetes</taxon>
        <taxon>Kitasatosporales</taxon>
        <taxon>Streptomycetaceae</taxon>
        <taxon>Streptomyces</taxon>
    </lineage>
</organism>
<feature type="domain" description="Histidine kinase/HSP90-like ATPase" evidence="2">
    <location>
        <begin position="30"/>
        <end position="131"/>
    </location>
</feature>
<proteinExistence type="predicted"/>
<keyword evidence="1" id="KW-0723">Serine/threonine-protein kinase</keyword>
<dbReference type="Gene3D" id="3.30.565.10">
    <property type="entry name" value="Histidine kinase-like ATPase, C-terminal domain"/>
    <property type="match status" value="1"/>
</dbReference>
<evidence type="ECO:0000259" key="2">
    <source>
        <dbReference type="Pfam" id="PF13581"/>
    </source>
</evidence>
<dbReference type="Proteomes" id="UP000319210">
    <property type="component" value="Unassembled WGS sequence"/>
</dbReference>
<reference evidence="3 4" key="1">
    <citation type="submission" date="2019-06" db="EMBL/GenBank/DDBJ databases">
        <title>Whole genome shotgun sequence of Streptomyces cacaoi subsp. cacaoi NBRC 12748.</title>
        <authorList>
            <person name="Hosoyama A."/>
            <person name="Uohara A."/>
            <person name="Ohji S."/>
            <person name="Ichikawa N."/>
        </authorList>
    </citation>
    <scope>NUCLEOTIDE SEQUENCE [LARGE SCALE GENOMIC DNA]</scope>
    <source>
        <strain evidence="3 4">NBRC 12748</strain>
    </source>
</reference>
<dbReference type="Pfam" id="PF13581">
    <property type="entry name" value="HATPase_c_2"/>
    <property type="match status" value="1"/>
</dbReference>
<dbReference type="CDD" id="cd16936">
    <property type="entry name" value="HATPase_RsbW-like"/>
    <property type="match status" value="1"/>
</dbReference>
<dbReference type="AlphaFoldDB" id="A0A4Y3R797"/>
<dbReference type="InterPro" id="IPR036890">
    <property type="entry name" value="HATPase_C_sf"/>
</dbReference>
<name>A0A4Y3R797_STRCI</name>
<dbReference type="RefSeq" id="WP_230989003.1">
    <property type="nucleotide sequence ID" value="NZ_BJMM01000052.1"/>
</dbReference>
<evidence type="ECO:0000313" key="4">
    <source>
        <dbReference type="Proteomes" id="UP000319210"/>
    </source>
</evidence>
<keyword evidence="1" id="KW-0418">Kinase</keyword>
<dbReference type="EMBL" id="BJMM01000052">
    <property type="protein sequence ID" value="GEB53492.1"/>
    <property type="molecule type" value="Genomic_DNA"/>
</dbReference>
<gene>
    <name evidence="3" type="ORF">SCA03_60430</name>
</gene>
<sequence length="136" mass="15412">MNVLDFPPRESPRQFSHRLHVGEHSPYFMRRAARVYLTVWQLPHLTEPVTLALTELLTNVHRHVPDRWCVSTVIRTLGGVRIEVYDRSPVLPAPPPQGADLLAESGRGLAMLALVTDTWDVVVHDEGKTVWCEVSE</sequence>
<dbReference type="InterPro" id="IPR050267">
    <property type="entry name" value="Anti-sigma-factor_SerPK"/>
</dbReference>
<accession>A0A4Y3R797</accession>
<dbReference type="InterPro" id="IPR003594">
    <property type="entry name" value="HATPase_dom"/>
</dbReference>
<evidence type="ECO:0000313" key="3">
    <source>
        <dbReference type="EMBL" id="GEB53492.1"/>
    </source>
</evidence>
<evidence type="ECO:0000256" key="1">
    <source>
        <dbReference type="ARBA" id="ARBA00022527"/>
    </source>
</evidence>
<dbReference type="PANTHER" id="PTHR35526">
    <property type="entry name" value="ANTI-SIGMA-F FACTOR RSBW-RELATED"/>
    <property type="match status" value="1"/>
</dbReference>
<dbReference type="GO" id="GO:0004674">
    <property type="term" value="F:protein serine/threonine kinase activity"/>
    <property type="evidence" value="ECO:0007669"/>
    <property type="project" value="UniProtKB-KW"/>
</dbReference>
<dbReference type="PANTHER" id="PTHR35526:SF3">
    <property type="entry name" value="ANTI-SIGMA-F FACTOR RSBW"/>
    <property type="match status" value="1"/>
</dbReference>
<protein>
    <recommendedName>
        <fullName evidence="2">Histidine kinase/HSP90-like ATPase domain-containing protein</fullName>
    </recommendedName>
</protein>
<keyword evidence="1" id="KW-0808">Transferase</keyword>